<feature type="binding site" evidence="16">
    <location>
        <position position="79"/>
    </location>
    <ligand>
        <name>Zn(2+)</name>
        <dbReference type="ChEBI" id="CHEBI:29105"/>
        <note>catalytic</note>
    </ligand>
</feature>
<feature type="transmembrane region" description="Helical" evidence="14">
    <location>
        <begin position="120"/>
        <end position="142"/>
    </location>
</feature>
<evidence type="ECO:0000256" key="17">
    <source>
        <dbReference type="PROSITE-ProRule" id="PRU00703"/>
    </source>
</evidence>
<keyword evidence="11 14" id="KW-0482">Metalloprotease</keyword>
<evidence type="ECO:0000256" key="8">
    <source>
        <dbReference type="ARBA" id="ARBA00022801"/>
    </source>
</evidence>
<dbReference type="InterPro" id="IPR000644">
    <property type="entry name" value="CBS_dom"/>
</dbReference>
<evidence type="ECO:0000256" key="6">
    <source>
        <dbReference type="ARBA" id="ARBA00022723"/>
    </source>
</evidence>
<keyword evidence="20" id="KW-1185">Reference proteome</keyword>
<keyword evidence="10 14" id="KW-1133">Transmembrane helix</keyword>
<evidence type="ECO:0000256" key="13">
    <source>
        <dbReference type="ARBA" id="ARBA00023136"/>
    </source>
</evidence>
<proteinExistence type="inferred from homology"/>
<keyword evidence="8 14" id="KW-0378">Hydrolase</keyword>
<dbReference type="CDD" id="cd04801">
    <property type="entry name" value="CBS_pair_peptidase_M50"/>
    <property type="match status" value="1"/>
</dbReference>
<keyword evidence="5 14" id="KW-0812">Transmembrane</keyword>
<dbReference type="Gene3D" id="3.10.580.10">
    <property type="entry name" value="CBS-domain"/>
    <property type="match status" value="2"/>
</dbReference>
<evidence type="ECO:0000256" key="15">
    <source>
        <dbReference type="PIRSR" id="PIRSR006404-1"/>
    </source>
</evidence>
<evidence type="ECO:0000313" key="20">
    <source>
        <dbReference type="Proteomes" id="UP000199215"/>
    </source>
</evidence>
<feature type="domain" description="CBS" evidence="18">
    <location>
        <begin position="327"/>
        <end position="387"/>
    </location>
</feature>
<evidence type="ECO:0000256" key="3">
    <source>
        <dbReference type="ARBA" id="ARBA00022475"/>
    </source>
</evidence>
<protein>
    <recommendedName>
        <fullName evidence="14">Zinc metalloprotease</fullName>
    </recommendedName>
</protein>
<keyword evidence="4 14" id="KW-0645">Protease</keyword>
<dbReference type="PANTHER" id="PTHR39188:SF3">
    <property type="entry name" value="STAGE IV SPORULATION PROTEIN FB"/>
    <property type="match status" value="1"/>
</dbReference>
<feature type="transmembrane region" description="Helical" evidence="14">
    <location>
        <begin position="90"/>
        <end position="108"/>
    </location>
</feature>
<dbReference type="RefSeq" id="WP_092817004.1">
    <property type="nucleotide sequence ID" value="NZ_FNWU01000004.1"/>
</dbReference>
<organism evidence="19 20">
    <name type="scientific">Halopenitus malekzadehii</name>
    <dbReference type="NCBI Taxonomy" id="1267564"/>
    <lineage>
        <taxon>Archaea</taxon>
        <taxon>Methanobacteriati</taxon>
        <taxon>Methanobacteriota</taxon>
        <taxon>Stenosarchaea group</taxon>
        <taxon>Halobacteria</taxon>
        <taxon>Halobacteriales</taxon>
        <taxon>Haloferacaceae</taxon>
        <taxon>Halopenitus</taxon>
    </lineage>
</organism>
<dbReference type="CDD" id="cd06164">
    <property type="entry name" value="S2P-M50_SpoIVFB_CBS"/>
    <property type="match status" value="1"/>
</dbReference>
<dbReference type="Pfam" id="PF00571">
    <property type="entry name" value="CBS"/>
    <property type="match status" value="2"/>
</dbReference>
<evidence type="ECO:0000256" key="9">
    <source>
        <dbReference type="ARBA" id="ARBA00022833"/>
    </source>
</evidence>
<feature type="transmembrane region" description="Helical" evidence="14">
    <location>
        <begin position="163"/>
        <end position="183"/>
    </location>
</feature>
<evidence type="ECO:0000256" key="2">
    <source>
        <dbReference type="ARBA" id="ARBA00007931"/>
    </source>
</evidence>
<dbReference type="GO" id="GO:0046872">
    <property type="term" value="F:metal ion binding"/>
    <property type="evidence" value="ECO:0007669"/>
    <property type="project" value="UniProtKB-UniRule"/>
</dbReference>
<dbReference type="PIRSF" id="PIRSF006404">
    <property type="entry name" value="UCP006404_Pept_M50_CBS"/>
    <property type="match status" value="1"/>
</dbReference>
<dbReference type="EMBL" id="FNWU01000004">
    <property type="protein sequence ID" value="SEH52648.1"/>
    <property type="molecule type" value="Genomic_DNA"/>
</dbReference>
<dbReference type="InterPro" id="IPR008915">
    <property type="entry name" value="Peptidase_M50"/>
</dbReference>
<dbReference type="STRING" id="1267564.SAMN05192561_104164"/>
<dbReference type="GO" id="GO:0006508">
    <property type="term" value="P:proteolysis"/>
    <property type="evidence" value="ECO:0007669"/>
    <property type="project" value="UniProtKB-KW"/>
</dbReference>
<feature type="transmembrane region" description="Helical" evidence="14">
    <location>
        <begin position="59"/>
        <end position="78"/>
    </location>
</feature>
<comment type="subcellular location">
    <subcellularLocation>
        <location evidence="1 14">Cell membrane</location>
        <topology evidence="1 14">Multi-pass membrane protein</topology>
    </subcellularLocation>
</comment>
<dbReference type="Pfam" id="PF02163">
    <property type="entry name" value="Peptidase_M50"/>
    <property type="match status" value="2"/>
</dbReference>
<dbReference type="InterPro" id="IPR016483">
    <property type="entry name" value="UCP006404_Pept_M50_CBS"/>
</dbReference>
<gene>
    <name evidence="19" type="ORF">SAMN05192561_104164</name>
</gene>
<feature type="binding site" evidence="16">
    <location>
        <position position="83"/>
    </location>
    <ligand>
        <name>Zn(2+)</name>
        <dbReference type="ChEBI" id="CHEBI:29105"/>
        <note>catalytic</note>
    </ligand>
</feature>
<evidence type="ECO:0000256" key="7">
    <source>
        <dbReference type="ARBA" id="ARBA00022737"/>
    </source>
</evidence>
<feature type="active site" evidence="15">
    <location>
        <position position="80"/>
    </location>
</feature>
<keyword evidence="7" id="KW-0677">Repeat</keyword>
<dbReference type="AlphaFoldDB" id="A0A1H6J1M7"/>
<evidence type="ECO:0000313" key="19">
    <source>
        <dbReference type="EMBL" id="SEH52648.1"/>
    </source>
</evidence>
<evidence type="ECO:0000256" key="16">
    <source>
        <dbReference type="PIRSR" id="PIRSR006404-2"/>
    </source>
</evidence>
<feature type="domain" description="CBS" evidence="18">
    <location>
        <begin position="263"/>
        <end position="320"/>
    </location>
</feature>
<dbReference type="GO" id="GO:0008237">
    <property type="term" value="F:metallopeptidase activity"/>
    <property type="evidence" value="ECO:0007669"/>
    <property type="project" value="UniProtKB-UniRule"/>
</dbReference>
<evidence type="ECO:0000256" key="1">
    <source>
        <dbReference type="ARBA" id="ARBA00004651"/>
    </source>
</evidence>
<keyword evidence="9 14" id="KW-0862">Zinc</keyword>
<feature type="binding site" evidence="16">
    <location>
        <position position="186"/>
    </location>
    <ligand>
        <name>Zn(2+)</name>
        <dbReference type="ChEBI" id="CHEBI:29105"/>
        <note>catalytic</note>
    </ligand>
</feature>
<comment type="cofactor">
    <cofactor evidence="14 16">
        <name>Zn(2+)</name>
        <dbReference type="ChEBI" id="CHEBI:29105"/>
    </cofactor>
    <text evidence="14 16">Binds 1 zinc ion per subunit.</text>
</comment>
<dbReference type="Proteomes" id="UP000199215">
    <property type="component" value="Unassembled WGS sequence"/>
</dbReference>
<sequence length="408" mass="43351">MRGIKIGSAFGIPIRLNWTFLLVLPFFAFLIGQDIATIASAIGGALPVSIDAANLAGGSMPWILGFASALGLFVGVLLHEFGHSLVAMRYGYEIDSITLWLLGGLASFTEFPEDWRHEFWIAVAGPAVSIAVGVGCYGVLLLTSGLPSDSIAVLGGVDAVRFVFGYLAVLNVVLAVFNMLPAFPMDGGRVLRALLARNAPHAAATQRAAAIGKAFAFMLAIVGLFSNWFLIFLALFIYIAASGEAQQTTLNAAFEGVTVADVMTPGPELDVVTEETTVAELIDRMFRERHTGFPVMDNETLVGMVTLADAQGVSEVERDAYLVEDVMERDLITVSPGTEAMDALQTMQRNDVGRLPVVDADGTLVGLVSRTDLMTAFNVIQNSGRPTMITGRALGGDRGTSAINGDRS</sequence>
<reference evidence="19 20" key="1">
    <citation type="submission" date="2016-10" db="EMBL/GenBank/DDBJ databases">
        <authorList>
            <person name="de Groot N.N."/>
        </authorList>
    </citation>
    <scope>NUCLEOTIDE SEQUENCE [LARGE SCALE GENOMIC DNA]</scope>
    <source>
        <strain evidence="19 20">IBRC-M10418</strain>
    </source>
</reference>
<dbReference type="SMART" id="SM00116">
    <property type="entry name" value="CBS"/>
    <property type="match status" value="2"/>
</dbReference>
<evidence type="ECO:0000256" key="12">
    <source>
        <dbReference type="ARBA" id="ARBA00023122"/>
    </source>
</evidence>
<dbReference type="SUPFAM" id="SSF54631">
    <property type="entry name" value="CBS-domain pair"/>
    <property type="match status" value="1"/>
</dbReference>
<evidence type="ECO:0000256" key="10">
    <source>
        <dbReference type="ARBA" id="ARBA00022989"/>
    </source>
</evidence>
<evidence type="ECO:0000256" key="11">
    <source>
        <dbReference type="ARBA" id="ARBA00023049"/>
    </source>
</evidence>
<evidence type="ECO:0000256" key="14">
    <source>
        <dbReference type="PIRNR" id="PIRNR006404"/>
    </source>
</evidence>
<dbReference type="PANTHER" id="PTHR39188">
    <property type="entry name" value="MEMBRANE-ASSOCIATED ZINC METALLOPROTEASE M50B"/>
    <property type="match status" value="1"/>
</dbReference>
<accession>A0A1H6J1M7</accession>
<evidence type="ECO:0000259" key="18">
    <source>
        <dbReference type="PROSITE" id="PS51371"/>
    </source>
</evidence>
<feature type="transmembrane region" description="Helical" evidence="14">
    <location>
        <begin position="215"/>
        <end position="241"/>
    </location>
</feature>
<evidence type="ECO:0000256" key="5">
    <source>
        <dbReference type="ARBA" id="ARBA00022692"/>
    </source>
</evidence>
<dbReference type="GO" id="GO:0005886">
    <property type="term" value="C:plasma membrane"/>
    <property type="evidence" value="ECO:0007669"/>
    <property type="project" value="UniProtKB-SubCell"/>
</dbReference>
<comment type="similarity">
    <text evidence="2 14">Belongs to the peptidase M50B family.</text>
</comment>
<keyword evidence="6 14" id="KW-0479">Metal-binding</keyword>
<dbReference type="InterPro" id="IPR046342">
    <property type="entry name" value="CBS_dom_sf"/>
</dbReference>
<dbReference type="PROSITE" id="PS51371">
    <property type="entry name" value="CBS"/>
    <property type="match status" value="2"/>
</dbReference>
<evidence type="ECO:0000256" key="4">
    <source>
        <dbReference type="ARBA" id="ARBA00022670"/>
    </source>
</evidence>
<keyword evidence="3 14" id="KW-1003">Cell membrane</keyword>
<name>A0A1H6J1M7_9EURY</name>
<dbReference type="OrthoDB" id="12044at2157"/>
<keyword evidence="13 14" id="KW-0472">Membrane</keyword>
<keyword evidence="12 17" id="KW-0129">CBS domain</keyword>